<dbReference type="EMBL" id="NJAI01000001">
    <property type="protein sequence ID" value="PHM57899.1"/>
    <property type="molecule type" value="Genomic_DNA"/>
</dbReference>
<accession>A0A2G0QFG1</accession>
<dbReference type="Proteomes" id="UP000225433">
    <property type="component" value="Unassembled WGS sequence"/>
</dbReference>
<dbReference type="AlphaFoldDB" id="A0A2G0QFG1"/>
<dbReference type="KEGG" id="xho:A9255_15965"/>
<reference evidence="2 4" key="1">
    <citation type="submission" date="2016-06" db="EMBL/GenBank/DDBJ databases">
        <title>Bacterial characters and pathogenicity of Xenorhabdus hominickii from an entomopathogenic nematode, Steinernema monticolum.</title>
        <authorList>
            <person name="Park Y."/>
            <person name="Kim Y."/>
        </authorList>
    </citation>
    <scope>NUCLEOTIDE SEQUENCE [LARGE SCALE GENOMIC DNA]</scope>
    <source>
        <strain evidence="2 4">ANU1</strain>
    </source>
</reference>
<feature type="transmembrane region" description="Helical" evidence="1">
    <location>
        <begin position="295"/>
        <end position="315"/>
    </location>
</feature>
<evidence type="ECO:0000313" key="2">
    <source>
        <dbReference type="EMBL" id="AOM41920.1"/>
    </source>
</evidence>
<feature type="transmembrane region" description="Helical" evidence="1">
    <location>
        <begin position="144"/>
        <end position="161"/>
    </location>
</feature>
<organism evidence="3 5">
    <name type="scientific">Xenorhabdus hominickii</name>
    <dbReference type="NCBI Taxonomy" id="351679"/>
    <lineage>
        <taxon>Bacteria</taxon>
        <taxon>Pseudomonadati</taxon>
        <taxon>Pseudomonadota</taxon>
        <taxon>Gammaproteobacteria</taxon>
        <taxon>Enterobacterales</taxon>
        <taxon>Morganellaceae</taxon>
        <taxon>Xenorhabdus</taxon>
    </lineage>
</organism>
<keyword evidence="1" id="KW-1133">Transmembrane helix</keyword>
<reference evidence="3 5" key="2">
    <citation type="journal article" date="2017" name="Nat. Microbiol.">
        <title>Natural product diversity associated with the nematode symbionts Photorhabdus and Xenorhabdus.</title>
        <authorList>
            <person name="Tobias N.J."/>
            <person name="Wolff H."/>
            <person name="Djahanschiri B."/>
            <person name="Grundmann F."/>
            <person name="Kronenwerth M."/>
            <person name="Shi Y.M."/>
            <person name="Simonyi S."/>
            <person name="Grun P."/>
            <person name="Shapiro-Ilan D."/>
            <person name="Pidot S.J."/>
            <person name="Stinear T.P."/>
            <person name="Ebersberger I."/>
            <person name="Bode H.B."/>
        </authorList>
    </citation>
    <scope>NUCLEOTIDE SEQUENCE [LARGE SCALE GENOMIC DNA]</scope>
    <source>
        <strain evidence="3 5">DSM 17903</strain>
    </source>
</reference>
<evidence type="ECO:0000256" key="1">
    <source>
        <dbReference type="SAM" id="Phobius"/>
    </source>
</evidence>
<gene>
    <name evidence="2" type="ORF">A9255_15965</name>
    <name evidence="3" type="ORF">Xhom_00902</name>
</gene>
<sequence length="397" mass="46224">MNYILSNNNFKTIVKLYENINNRLGKNDGLLSDDPNFISLKDKITISRSSEESILLALFPILIFVSYLTLVIVFYGFYFSSDAAGLQRSASMFIISVISLLTLYVYRGNLSALKALNTLNSSSIILAMTILLLDYFVYYMHHEWYLLIIVFFNFFSNRVIINSEAFSQAMTEILWFKTTNHILRKQINSELDAIEEHKAPQKRNLFTLFWQYCVLNINLNRTLKTSYELNQRMERNDPALLTEKRLNKYQHLLDFDMSKKALLMTALATILLIKAYVIGTFMLFSNFDNKNDLPILFFAVAVVTVFSPLPILLTHRGVTLGFKILTLARYFFMIIFILLVGLKFVLGRLDYSNISLGIITFDFLLVFFMLNTEYYSRHLSELHCFLAWHKVIRNNIQ</sequence>
<keyword evidence="1" id="KW-0812">Transmembrane</keyword>
<feature type="transmembrane region" description="Helical" evidence="1">
    <location>
        <begin position="90"/>
        <end position="106"/>
    </location>
</feature>
<feature type="transmembrane region" description="Helical" evidence="1">
    <location>
        <begin position="351"/>
        <end position="370"/>
    </location>
</feature>
<evidence type="ECO:0000313" key="4">
    <source>
        <dbReference type="Proteomes" id="UP000094600"/>
    </source>
</evidence>
<feature type="transmembrane region" description="Helical" evidence="1">
    <location>
        <begin position="54"/>
        <end position="78"/>
    </location>
</feature>
<evidence type="ECO:0000313" key="5">
    <source>
        <dbReference type="Proteomes" id="UP000225433"/>
    </source>
</evidence>
<protein>
    <submittedName>
        <fullName evidence="3">Uncharacterized protein</fullName>
    </submittedName>
</protein>
<feature type="transmembrane region" description="Helical" evidence="1">
    <location>
        <begin position="118"/>
        <end position="138"/>
    </location>
</feature>
<name>A0A2G0QFG1_XENHO</name>
<proteinExistence type="predicted"/>
<dbReference type="Proteomes" id="UP000094600">
    <property type="component" value="Chromosome"/>
</dbReference>
<keyword evidence="1" id="KW-0472">Membrane</keyword>
<dbReference type="OrthoDB" id="6442084at2"/>
<dbReference type="EMBL" id="CP016176">
    <property type="protein sequence ID" value="AOM41920.1"/>
    <property type="molecule type" value="Genomic_DNA"/>
</dbReference>
<feature type="transmembrane region" description="Helical" evidence="1">
    <location>
        <begin position="261"/>
        <end position="283"/>
    </location>
</feature>
<keyword evidence="4" id="KW-1185">Reference proteome</keyword>
<feature type="transmembrane region" description="Helical" evidence="1">
    <location>
        <begin position="327"/>
        <end position="345"/>
    </location>
</feature>
<evidence type="ECO:0000313" key="3">
    <source>
        <dbReference type="EMBL" id="PHM57899.1"/>
    </source>
</evidence>
<dbReference type="RefSeq" id="WP_069317573.1">
    <property type="nucleotide sequence ID" value="NZ_CAWNQJ010000001.1"/>
</dbReference>